<name>A0A6P0EWJ9_9ACTN</name>
<feature type="transmembrane region" description="Helical" evidence="2">
    <location>
        <begin position="221"/>
        <end position="241"/>
    </location>
</feature>
<dbReference type="InterPro" id="IPR052524">
    <property type="entry name" value="MFS_Cyanate_Porter"/>
</dbReference>
<protein>
    <submittedName>
        <fullName evidence="3">MFS transporter</fullName>
    </submittedName>
</protein>
<feature type="transmembrane region" description="Helical" evidence="2">
    <location>
        <begin position="67"/>
        <end position="84"/>
    </location>
</feature>
<dbReference type="AlphaFoldDB" id="A0A6P0EWJ9"/>
<feature type="transmembrane region" description="Helical" evidence="2">
    <location>
        <begin position="404"/>
        <end position="427"/>
    </location>
</feature>
<evidence type="ECO:0000313" key="3">
    <source>
        <dbReference type="EMBL" id="NEK94284.1"/>
    </source>
</evidence>
<dbReference type="Proteomes" id="UP000468828">
    <property type="component" value="Unassembled WGS sequence"/>
</dbReference>
<organism evidence="3 5">
    <name type="scientific">Modestobacter muralis</name>
    <dbReference type="NCBI Taxonomy" id="1608614"/>
    <lineage>
        <taxon>Bacteria</taxon>
        <taxon>Bacillati</taxon>
        <taxon>Actinomycetota</taxon>
        <taxon>Actinomycetes</taxon>
        <taxon>Geodermatophilales</taxon>
        <taxon>Geodermatophilaceae</taxon>
        <taxon>Modestobacter</taxon>
    </lineage>
</organism>
<feature type="transmembrane region" description="Helical" evidence="2">
    <location>
        <begin position="375"/>
        <end position="392"/>
    </location>
</feature>
<dbReference type="PANTHER" id="PTHR23523">
    <property type="match status" value="1"/>
</dbReference>
<dbReference type="InterPro" id="IPR011701">
    <property type="entry name" value="MFS"/>
</dbReference>
<evidence type="ECO:0000313" key="6">
    <source>
        <dbReference type="Proteomes" id="UP000471152"/>
    </source>
</evidence>
<reference evidence="3 5" key="1">
    <citation type="submission" date="2020-01" db="EMBL/GenBank/DDBJ databases">
        <title>the WGS Modestobacter muralis CPCC 204518.</title>
        <authorList>
            <person name="Jiang Z."/>
        </authorList>
    </citation>
    <scope>NUCLEOTIDE SEQUENCE [LARGE SCALE GENOMIC DNA]</scope>
    <source>
        <strain evidence="3 5">DSM 100205</strain>
    </source>
</reference>
<feature type="transmembrane region" description="Helical" evidence="2">
    <location>
        <begin position="321"/>
        <end position="340"/>
    </location>
</feature>
<feature type="transmembrane region" description="Helical" evidence="2">
    <location>
        <begin position="347"/>
        <end position="369"/>
    </location>
</feature>
<feature type="region of interest" description="Disordered" evidence="1">
    <location>
        <begin position="19"/>
        <end position="60"/>
    </location>
</feature>
<dbReference type="Proteomes" id="UP000471152">
    <property type="component" value="Unassembled WGS sequence"/>
</dbReference>
<evidence type="ECO:0000256" key="2">
    <source>
        <dbReference type="SAM" id="Phobius"/>
    </source>
</evidence>
<feature type="transmembrane region" description="Helical" evidence="2">
    <location>
        <begin position="162"/>
        <end position="184"/>
    </location>
</feature>
<feature type="region of interest" description="Disordered" evidence="1">
    <location>
        <begin position="459"/>
        <end position="478"/>
    </location>
</feature>
<dbReference type="EMBL" id="JAAGWH010000019">
    <property type="protein sequence ID" value="NEK94284.1"/>
    <property type="molecule type" value="Genomic_DNA"/>
</dbReference>
<evidence type="ECO:0000256" key="1">
    <source>
        <dbReference type="SAM" id="MobiDB-lite"/>
    </source>
</evidence>
<dbReference type="InterPro" id="IPR036259">
    <property type="entry name" value="MFS_trans_sf"/>
</dbReference>
<dbReference type="PANTHER" id="PTHR23523:SF2">
    <property type="entry name" value="2-NITROIMIDAZOLE TRANSPORTER"/>
    <property type="match status" value="1"/>
</dbReference>
<evidence type="ECO:0000313" key="4">
    <source>
        <dbReference type="EMBL" id="NEN51172.1"/>
    </source>
</evidence>
<dbReference type="EMBL" id="JAAGWB010000021">
    <property type="protein sequence ID" value="NEN51172.1"/>
    <property type="molecule type" value="Genomic_DNA"/>
</dbReference>
<dbReference type="Pfam" id="PF07690">
    <property type="entry name" value="MFS_1"/>
    <property type="match status" value="1"/>
</dbReference>
<accession>A0A6P0EWJ9</accession>
<gene>
    <name evidence="4" type="ORF">G3R41_09525</name>
    <name evidence="3" type="ORF">GCU67_08870</name>
</gene>
<keyword evidence="5" id="KW-1185">Reference proteome</keyword>
<feature type="transmembrane region" description="Helical" evidence="2">
    <location>
        <begin position="196"/>
        <end position="215"/>
    </location>
</feature>
<sequence>MGPPGARVGWDLRLRPAGSRSYKGSRAPVLPGPGSCEGPHSRCAHAGRRAPVGEGGPVQPTRRAGTTALPVLLLVGVLLVALNLRGPLVAVAPVVEDLQRDLRVGAGTIGLLTSIPVLCFGLAAPLASLLIARSGVHRAVLVSLAGVLAGTVLRSLGSPTAAIAGTVVIGLGITVGNVVVPVVIGRDFPGATNIVTAAYTAALNVGATTTSALTAPLADLVGWQLALATWGLLVVLAAAVWTTALRRQVARAAAAEAAGTAPPPPPAAAPGPSVWRSPVAWGLTLAFAGQAFSYYGATAWLPTLLADENGLTRAQAGVSSSLFQVLAVVGAFSVPALVAWWKRPALVLLAVTAFWATLPIGLLVAPALWPLWCSLAGAAQGGGITVIFIAIVRRSGDLTRNRQLSAMVQGGGYVVAATGPLVVGAVHDATGGWTAPLLVICGSVAVMAVAGAASAGGRTEAARDAGPSAAPAEEARRG</sequence>
<keyword evidence="2" id="KW-0812">Transmembrane</keyword>
<feature type="transmembrane region" description="Helical" evidence="2">
    <location>
        <begin position="139"/>
        <end position="156"/>
    </location>
</feature>
<dbReference type="SUPFAM" id="SSF103473">
    <property type="entry name" value="MFS general substrate transporter"/>
    <property type="match status" value="1"/>
</dbReference>
<keyword evidence="2" id="KW-1133">Transmembrane helix</keyword>
<comment type="caution">
    <text evidence="3">The sequence shown here is derived from an EMBL/GenBank/DDBJ whole genome shotgun (WGS) entry which is preliminary data.</text>
</comment>
<keyword evidence="2" id="KW-0472">Membrane</keyword>
<feature type="transmembrane region" description="Helical" evidence="2">
    <location>
        <begin position="104"/>
        <end position="132"/>
    </location>
</feature>
<proteinExistence type="predicted"/>
<dbReference type="GO" id="GO:0022857">
    <property type="term" value="F:transmembrane transporter activity"/>
    <property type="evidence" value="ECO:0007669"/>
    <property type="project" value="InterPro"/>
</dbReference>
<feature type="transmembrane region" description="Helical" evidence="2">
    <location>
        <begin position="279"/>
        <end position="301"/>
    </location>
</feature>
<reference evidence="4 6" key="2">
    <citation type="submission" date="2020-02" db="EMBL/GenBank/DDBJ databases">
        <title>The WGS of Modestobacter muralis DSM 100205.</title>
        <authorList>
            <person name="Jiang Z."/>
        </authorList>
    </citation>
    <scope>NUCLEOTIDE SEQUENCE [LARGE SCALE GENOMIC DNA]</scope>
    <source>
        <strain evidence="4 6">DSM 100205</strain>
    </source>
</reference>
<feature type="transmembrane region" description="Helical" evidence="2">
    <location>
        <begin position="433"/>
        <end position="453"/>
    </location>
</feature>
<evidence type="ECO:0000313" key="5">
    <source>
        <dbReference type="Proteomes" id="UP000468828"/>
    </source>
</evidence>
<dbReference type="Gene3D" id="1.20.1250.20">
    <property type="entry name" value="MFS general substrate transporter like domains"/>
    <property type="match status" value="2"/>
</dbReference>